<dbReference type="RefSeq" id="WP_237239001.1">
    <property type="nucleotide sequence ID" value="NZ_JAKKDU010000004.1"/>
</dbReference>
<feature type="transmembrane region" description="Helical" evidence="5">
    <location>
        <begin position="12"/>
        <end position="37"/>
    </location>
</feature>
<keyword evidence="3 5" id="KW-1133">Transmembrane helix</keyword>
<dbReference type="EMBL" id="JAKKDU010000004">
    <property type="protein sequence ID" value="MCF7567653.1"/>
    <property type="molecule type" value="Genomic_DNA"/>
</dbReference>
<evidence type="ECO:0000256" key="3">
    <source>
        <dbReference type="ARBA" id="ARBA00022989"/>
    </source>
</evidence>
<comment type="caution">
    <text evidence="7">The sequence shown here is derived from an EMBL/GenBank/DDBJ whole genome shotgun (WGS) entry which is preliminary data.</text>
</comment>
<keyword evidence="2 5" id="KW-0812">Transmembrane</keyword>
<protein>
    <submittedName>
        <fullName evidence="7">Sterol desaturase family protein</fullName>
    </submittedName>
</protein>
<reference evidence="7" key="1">
    <citation type="submission" date="2022-01" db="EMBL/GenBank/DDBJ databases">
        <title>Draft genome sequence of Sabulilitoribacter arenilitoris KCTC 52401.</title>
        <authorList>
            <person name="Oh J.-S."/>
        </authorList>
    </citation>
    <scope>NUCLEOTIDE SEQUENCE</scope>
    <source>
        <strain evidence="7">HMF6543</strain>
    </source>
</reference>
<evidence type="ECO:0000256" key="5">
    <source>
        <dbReference type="SAM" id="Phobius"/>
    </source>
</evidence>
<evidence type="ECO:0000256" key="2">
    <source>
        <dbReference type="ARBA" id="ARBA00022692"/>
    </source>
</evidence>
<dbReference type="GO" id="GO:0016491">
    <property type="term" value="F:oxidoreductase activity"/>
    <property type="evidence" value="ECO:0007669"/>
    <property type="project" value="InterPro"/>
</dbReference>
<keyword evidence="4 5" id="KW-0472">Membrane</keyword>
<feature type="domain" description="Fatty acid hydroxylase" evidence="6">
    <location>
        <begin position="107"/>
        <end position="236"/>
    </location>
</feature>
<dbReference type="PANTHER" id="PTHR11863">
    <property type="entry name" value="STEROL DESATURASE"/>
    <property type="match status" value="1"/>
</dbReference>
<keyword evidence="8" id="KW-1185">Reference proteome</keyword>
<dbReference type="GO" id="GO:0016020">
    <property type="term" value="C:membrane"/>
    <property type="evidence" value="ECO:0007669"/>
    <property type="project" value="UniProtKB-SubCell"/>
</dbReference>
<gene>
    <name evidence="7" type="ORF">L3X37_04645</name>
</gene>
<feature type="transmembrane region" description="Helical" evidence="5">
    <location>
        <begin position="98"/>
        <end position="119"/>
    </location>
</feature>
<name>A0AAE3JK22_9FLAO</name>
<dbReference type="InterPro" id="IPR006694">
    <property type="entry name" value="Fatty_acid_hydroxylase"/>
</dbReference>
<dbReference type="GO" id="GO:0005506">
    <property type="term" value="F:iron ion binding"/>
    <property type="evidence" value="ECO:0007669"/>
    <property type="project" value="InterPro"/>
</dbReference>
<proteinExistence type="predicted"/>
<evidence type="ECO:0000256" key="4">
    <source>
        <dbReference type="ARBA" id="ARBA00023136"/>
    </source>
</evidence>
<evidence type="ECO:0000259" key="6">
    <source>
        <dbReference type="Pfam" id="PF04116"/>
    </source>
</evidence>
<dbReference type="GO" id="GO:0008610">
    <property type="term" value="P:lipid biosynthetic process"/>
    <property type="evidence" value="ECO:0007669"/>
    <property type="project" value="InterPro"/>
</dbReference>
<organism evidence="7 8">
    <name type="scientific">Wocania arenilitoris</name>
    <dbReference type="NCBI Taxonomy" id="2044858"/>
    <lineage>
        <taxon>Bacteria</taxon>
        <taxon>Pseudomonadati</taxon>
        <taxon>Bacteroidota</taxon>
        <taxon>Flavobacteriia</taxon>
        <taxon>Flavobacteriales</taxon>
        <taxon>Flavobacteriaceae</taxon>
        <taxon>Wocania</taxon>
    </lineage>
</organism>
<dbReference type="Pfam" id="PF04116">
    <property type="entry name" value="FA_hydroxylase"/>
    <property type="match status" value="1"/>
</dbReference>
<dbReference type="InterPro" id="IPR050307">
    <property type="entry name" value="Sterol_Desaturase_Related"/>
</dbReference>
<sequence length="244" mass="29423">MEHILDISSFKLWLILLGLLIVRYVLVAGIPYLWFYVIRRKKYNQFKIQTSYPEKGQVFKEVKYSIVTLLIYSSGIWLFLYWLRNGYTRNYTEISELGLPYFVLSVFLMIVIHDTYSYWVHRLMHHKYLFKYTHLLHHKFKNPSPWCAFAFHPFEAILTLGIIPIIMFLIPWHNLALIIFISGIILYDTFIHLGYNIKALKVFKWQNTPMDHDVHHQNSKFNFGLYFTFWDRLMGTYKASNFKL</sequence>
<comment type="subcellular location">
    <subcellularLocation>
        <location evidence="1">Membrane</location>
    </subcellularLocation>
</comment>
<evidence type="ECO:0000256" key="1">
    <source>
        <dbReference type="ARBA" id="ARBA00004370"/>
    </source>
</evidence>
<evidence type="ECO:0000313" key="7">
    <source>
        <dbReference type="EMBL" id="MCF7567653.1"/>
    </source>
</evidence>
<dbReference type="AlphaFoldDB" id="A0AAE3JK22"/>
<dbReference type="Proteomes" id="UP001199795">
    <property type="component" value="Unassembled WGS sequence"/>
</dbReference>
<feature type="transmembrane region" description="Helical" evidence="5">
    <location>
        <begin position="64"/>
        <end position="83"/>
    </location>
</feature>
<evidence type="ECO:0000313" key="8">
    <source>
        <dbReference type="Proteomes" id="UP001199795"/>
    </source>
</evidence>
<feature type="transmembrane region" description="Helical" evidence="5">
    <location>
        <begin position="176"/>
        <end position="195"/>
    </location>
</feature>
<accession>A0AAE3JK22</accession>
<feature type="transmembrane region" description="Helical" evidence="5">
    <location>
        <begin position="146"/>
        <end position="170"/>
    </location>
</feature>